<evidence type="ECO:0000313" key="1">
    <source>
        <dbReference type="EMBL" id="CAG7667796.1"/>
    </source>
</evidence>
<accession>A0A8J2J160</accession>
<gene>
    <name evidence="1" type="ORF">AFUS01_LOCUS1870</name>
</gene>
<dbReference type="EMBL" id="CAJVCH010010658">
    <property type="protein sequence ID" value="CAG7667796.1"/>
    <property type="molecule type" value="Genomic_DNA"/>
</dbReference>
<protein>
    <submittedName>
        <fullName evidence="1">Uncharacterized protein</fullName>
    </submittedName>
</protein>
<dbReference type="Proteomes" id="UP000708208">
    <property type="component" value="Unassembled WGS sequence"/>
</dbReference>
<name>A0A8J2J160_9HEXA</name>
<reference evidence="1" key="1">
    <citation type="submission" date="2021-06" db="EMBL/GenBank/DDBJ databases">
        <authorList>
            <person name="Hodson N. C."/>
            <person name="Mongue J. A."/>
            <person name="Jaron S. K."/>
        </authorList>
    </citation>
    <scope>NUCLEOTIDE SEQUENCE</scope>
</reference>
<dbReference type="AlphaFoldDB" id="A0A8J2J160"/>
<sequence length="57" mass="6800">ELIYTNKNLLLRTQKIQEQTNIPSYAVPAKFTKHLTLLYQRQTNMRPQKTPTKLQRT</sequence>
<comment type="caution">
    <text evidence="1">The sequence shown here is derived from an EMBL/GenBank/DDBJ whole genome shotgun (WGS) entry which is preliminary data.</text>
</comment>
<keyword evidence="2" id="KW-1185">Reference proteome</keyword>
<proteinExistence type="predicted"/>
<organism evidence="1 2">
    <name type="scientific">Allacma fusca</name>
    <dbReference type="NCBI Taxonomy" id="39272"/>
    <lineage>
        <taxon>Eukaryota</taxon>
        <taxon>Metazoa</taxon>
        <taxon>Ecdysozoa</taxon>
        <taxon>Arthropoda</taxon>
        <taxon>Hexapoda</taxon>
        <taxon>Collembola</taxon>
        <taxon>Symphypleona</taxon>
        <taxon>Sminthuridae</taxon>
        <taxon>Allacma</taxon>
    </lineage>
</organism>
<feature type="non-terminal residue" evidence="1">
    <location>
        <position position="1"/>
    </location>
</feature>
<evidence type="ECO:0000313" key="2">
    <source>
        <dbReference type="Proteomes" id="UP000708208"/>
    </source>
</evidence>